<keyword evidence="6" id="KW-1185">Reference proteome</keyword>
<evidence type="ECO:0000259" key="4">
    <source>
        <dbReference type="Pfam" id="PF16501"/>
    </source>
</evidence>
<accession>A0AA39IL49</accession>
<gene>
    <name evidence="5" type="ORF">QR680_009292</name>
</gene>
<reference evidence="5" key="1">
    <citation type="submission" date="2023-06" db="EMBL/GenBank/DDBJ databases">
        <title>Genomic analysis of the entomopathogenic nematode Steinernema hermaphroditum.</title>
        <authorList>
            <person name="Schwarz E.M."/>
            <person name="Heppert J.K."/>
            <person name="Baniya A."/>
            <person name="Schwartz H.T."/>
            <person name="Tan C.-H."/>
            <person name="Antoshechkin I."/>
            <person name="Sternberg P.W."/>
            <person name="Goodrich-Blair H."/>
            <person name="Dillman A.R."/>
        </authorList>
    </citation>
    <scope>NUCLEOTIDE SEQUENCE</scope>
    <source>
        <strain evidence="5">PS9179</strain>
        <tissue evidence="5">Whole animal</tissue>
    </source>
</reference>
<dbReference type="InterPro" id="IPR032446">
    <property type="entry name" value="SCAPER_N"/>
</dbReference>
<feature type="coiled-coil region" evidence="1">
    <location>
        <begin position="512"/>
        <end position="551"/>
    </location>
</feature>
<evidence type="ECO:0000259" key="3">
    <source>
        <dbReference type="Pfam" id="PF09759"/>
    </source>
</evidence>
<sequence>MKRKSRRRAQKQARQWTYYIEALKRSLDSLYEICRNERNVPACREVMLYLNKGSRDFESLIDSFAVENDYENGLKLPSVTWEIRQTGGLIEKKETETESSCSLISSDSLIDIMPYSPALISDTIKEVAKTLEHVERNDETGWYLVQNRRRRYSSDSMGSYTTQVGDSPESEVKALNVYERLAANSGTRGGKKRIVNSSSVSNIASEQRNSRKVYGTGRRSEPPRDLLLSFSLDDDEEWRALTVEEESLAQEELSLKKEIEHEESTSIDAELRRQVEAEAAVLEALEKENSEPMHKRSIQNTRVNWKEALEKCTAKLQRQGIHIWNDAISKKITHFRPPGAVVQIHEKLMSPSRQRSGNNNASNMEERLQRAEILRQQLLDAKSLRVKELSKKVEHVKTKQAELLDMKRLLFQAKMETVEQNRQKTLEEIVRKAHDDDQRVLEANFLKNIEENSARMLMELKEGEAEARRQQLEEERARRTEQNAANRVAAEKRREQQNEERNRKLQLCAERRRERQLQIDAQRLEAERLRQEQSREKLEKHQKRLAAIKASQISDSQKLLSEITRKQEECAKRHEESLEVVKKRAIECNALSNNQPTNVGNVSSQHKLIRNLSIKSMNSFAKYMKIVDERCDSSNTEAWRLFSETDHQLLLKIAREIGIVVSKAEKENATTEIALVLLNKGAIAKLVKLLLFFNFSSKIPCCERALEVLQLLFFHSSFVSYNILHSSLYVNWMDSVATVTKELLELGTESSETDRFLKLRDSISNMLLFNSYLHSGSACHISSPVKAEELSSTCIRYLSSFGFYSNLANYCSKALYCSMDSKLFAFLLNLDSLVFFKGFSGGKDKPSTVLDSDAVKPHILTLFRMLVTVVYRWLPSFCDSTSVDSSDHTAFRKMLEIFISFFKCYGSDTLANYMKTEQPDTAVQLLHILKFFIRSSSAESDFSMENSLADFKLGMKSLSLFCSFGSTFQALCALGHENSILYILATLDLSYYSNFALQGIVAPAIIALLYRNEFNLNLFEKEVNVAFLSKFLKRIKDEKDAVRNLLSSLGETDFDVWNLTAVLEHCGPLVGECVPPGSVTEEFLRSFMKTSASPQFIAALALIGPPRGELLVRNLLQIPFGEQGSLSQAQINEREGWKLSVLALRALYNILSSQRIMDSVRSLPLDNWRKLLRMIPISLEVTACLSRIAEVLYRNFSLHVDYPMIHEDFAVLYTDLPESVDRSFMTAFFLWFLREDVGYLAECKSTVDPNAFVSLLKVVDTVLDSPSHGKTLKIHYNNVRFVELYVEELASNIFDNLDSDFVLKVLCPAVSIIANALIYNPFSEGSYYDTDEMNTLKTLCDMFEAIYDIDAQEILSEQDDLNEAENDRGDGQPLRPAPSKPYRRPFLSQSVKDLAFLLKRASAAELAELRTSILKALGALASKKEKYAEEMADRRLVPLVISCARITVHSPFQMQHAITTLSMMCKHRRNQELLFEVEQTPTGAIDHEKLLAELGMRAVVDATGKLKLEKL</sequence>
<feature type="region of interest" description="Disordered" evidence="2">
    <location>
        <begin position="1361"/>
        <end position="1383"/>
    </location>
</feature>
<dbReference type="InterPro" id="IPR019156">
    <property type="entry name" value="Ataxin-10_domain"/>
</dbReference>
<feature type="region of interest" description="Disordered" evidence="2">
    <location>
        <begin position="466"/>
        <end position="501"/>
    </location>
</feature>
<dbReference type="PANTHER" id="PTHR31434">
    <property type="entry name" value="S PHASE CYCLIN A-ASSOCIATED PROTEIN IN THE ENDOPLASMIC RETICULUM"/>
    <property type="match status" value="1"/>
</dbReference>
<name>A0AA39IL49_9BILA</name>
<feature type="domain" description="Ataxin-10" evidence="3">
    <location>
        <begin position="1410"/>
        <end position="1508"/>
    </location>
</feature>
<evidence type="ECO:0000313" key="6">
    <source>
        <dbReference type="Proteomes" id="UP001175271"/>
    </source>
</evidence>
<proteinExistence type="predicted"/>
<keyword evidence="1" id="KW-0175">Coiled coil</keyword>
<organism evidence="5 6">
    <name type="scientific">Steinernema hermaphroditum</name>
    <dbReference type="NCBI Taxonomy" id="289476"/>
    <lineage>
        <taxon>Eukaryota</taxon>
        <taxon>Metazoa</taxon>
        <taxon>Ecdysozoa</taxon>
        <taxon>Nematoda</taxon>
        <taxon>Chromadorea</taxon>
        <taxon>Rhabditida</taxon>
        <taxon>Tylenchina</taxon>
        <taxon>Panagrolaimomorpha</taxon>
        <taxon>Strongyloidoidea</taxon>
        <taxon>Steinernematidae</taxon>
        <taxon>Steinernema</taxon>
    </lineage>
</organism>
<dbReference type="PANTHER" id="PTHR31434:SF2">
    <property type="entry name" value="S PHASE CYCLIN A-ASSOCIATED PROTEIN IN THE ENDOPLASMIC RETICULUM"/>
    <property type="match status" value="1"/>
</dbReference>
<dbReference type="Proteomes" id="UP001175271">
    <property type="component" value="Unassembled WGS sequence"/>
</dbReference>
<evidence type="ECO:0008006" key="7">
    <source>
        <dbReference type="Google" id="ProtNLM"/>
    </source>
</evidence>
<evidence type="ECO:0000256" key="1">
    <source>
        <dbReference type="SAM" id="Coils"/>
    </source>
</evidence>
<feature type="compositionally biased region" description="Basic and acidic residues" evidence="2">
    <location>
        <begin position="489"/>
        <end position="501"/>
    </location>
</feature>
<evidence type="ECO:0000256" key="2">
    <source>
        <dbReference type="SAM" id="MobiDB-lite"/>
    </source>
</evidence>
<feature type="domain" description="S phase cyclin A-associated protein in the endoplasmic reticulum N-terminal" evidence="4">
    <location>
        <begin position="5"/>
        <end position="86"/>
    </location>
</feature>
<dbReference type="Pfam" id="PF16501">
    <property type="entry name" value="SCAPER_N"/>
    <property type="match status" value="1"/>
</dbReference>
<feature type="region of interest" description="Disordered" evidence="2">
    <location>
        <begin position="198"/>
        <end position="220"/>
    </location>
</feature>
<comment type="caution">
    <text evidence="5">The sequence shown here is derived from an EMBL/GenBank/DDBJ whole genome shotgun (WGS) entry which is preliminary data.</text>
</comment>
<protein>
    <recommendedName>
        <fullName evidence="7">S phase cyclin A-associated protein in the endoplasmic reticulum N-terminal domain-containing protein</fullName>
    </recommendedName>
</protein>
<dbReference type="Pfam" id="PF09759">
    <property type="entry name" value="Atx10homo_assoc"/>
    <property type="match status" value="1"/>
</dbReference>
<feature type="compositionally biased region" description="Basic and acidic residues" evidence="2">
    <location>
        <begin position="466"/>
        <end position="481"/>
    </location>
</feature>
<evidence type="ECO:0000313" key="5">
    <source>
        <dbReference type="EMBL" id="KAK0425621.1"/>
    </source>
</evidence>
<dbReference type="EMBL" id="JAUCMV010000001">
    <property type="protein sequence ID" value="KAK0425621.1"/>
    <property type="molecule type" value="Genomic_DNA"/>
</dbReference>